<feature type="repeat" description="RCC1" evidence="5">
    <location>
        <begin position="429"/>
        <end position="498"/>
    </location>
</feature>
<dbReference type="GO" id="GO:0005737">
    <property type="term" value="C:cytoplasm"/>
    <property type="evidence" value="ECO:0007669"/>
    <property type="project" value="TreeGrafter"/>
</dbReference>
<reference evidence="8" key="1">
    <citation type="journal article" date="2020" name="bioRxiv">
        <title>Comparative genomics of Chlamydomonas.</title>
        <authorList>
            <person name="Craig R.J."/>
            <person name="Hasan A.R."/>
            <person name="Ness R.W."/>
            <person name="Keightley P.D."/>
        </authorList>
    </citation>
    <scope>NUCLEOTIDE SEQUENCE</scope>
    <source>
        <strain evidence="8">CCAP 11/70</strain>
    </source>
</reference>
<feature type="compositionally biased region" description="Low complexity" evidence="6">
    <location>
        <begin position="348"/>
        <end position="366"/>
    </location>
</feature>
<dbReference type="InterPro" id="IPR051709">
    <property type="entry name" value="Ub-ligase/GTPase-reg"/>
</dbReference>
<keyword evidence="1" id="KW-0808">Transferase</keyword>
<dbReference type="CDD" id="cd00078">
    <property type="entry name" value="HECTc"/>
    <property type="match status" value="1"/>
</dbReference>
<name>A0A835Y165_9CHLO</name>
<feature type="region of interest" description="Disordered" evidence="6">
    <location>
        <begin position="1"/>
        <end position="57"/>
    </location>
</feature>
<feature type="repeat" description="RCC1" evidence="5">
    <location>
        <begin position="297"/>
        <end position="348"/>
    </location>
</feature>
<feature type="repeat" description="RCC1" evidence="5">
    <location>
        <begin position="190"/>
        <end position="242"/>
    </location>
</feature>
<dbReference type="PANTHER" id="PTHR45622">
    <property type="entry name" value="UBIQUITIN-PROTEIN LIGASE E3A-RELATED"/>
    <property type="match status" value="1"/>
</dbReference>
<evidence type="ECO:0000256" key="3">
    <source>
        <dbReference type="ARBA" id="ARBA00022786"/>
    </source>
</evidence>
<evidence type="ECO:0000256" key="2">
    <source>
        <dbReference type="ARBA" id="ARBA00022737"/>
    </source>
</evidence>
<dbReference type="GO" id="GO:0004842">
    <property type="term" value="F:ubiquitin-protein transferase activity"/>
    <property type="evidence" value="ECO:0007669"/>
    <property type="project" value="InterPro"/>
</dbReference>
<feature type="repeat" description="RCC1" evidence="5">
    <location>
        <begin position="122"/>
        <end position="189"/>
    </location>
</feature>
<dbReference type="SUPFAM" id="SSF56204">
    <property type="entry name" value="Hect, E3 ligase catalytic domain"/>
    <property type="match status" value="1"/>
</dbReference>
<organism evidence="8 9">
    <name type="scientific">Edaphochlamys debaryana</name>
    <dbReference type="NCBI Taxonomy" id="47281"/>
    <lineage>
        <taxon>Eukaryota</taxon>
        <taxon>Viridiplantae</taxon>
        <taxon>Chlorophyta</taxon>
        <taxon>core chlorophytes</taxon>
        <taxon>Chlorophyceae</taxon>
        <taxon>CS clade</taxon>
        <taxon>Chlamydomonadales</taxon>
        <taxon>Chlamydomonadales incertae sedis</taxon>
        <taxon>Edaphochlamys</taxon>
    </lineage>
</organism>
<dbReference type="PROSITE" id="PS50012">
    <property type="entry name" value="RCC1_3"/>
    <property type="match status" value="7"/>
</dbReference>
<dbReference type="Pfam" id="PF25390">
    <property type="entry name" value="WD40_RLD"/>
    <property type="match status" value="1"/>
</dbReference>
<evidence type="ECO:0000256" key="6">
    <source>
        <dbReference type="SAM" id="MobiDB-lite"/>
    </source>
</evidence>
<feature type="active site" description="Glycyl thioester intermediate" evidence="4">
    <location>
        <position position="1310"/>
    </location>
</feature>
<dbReference type="PROSITE" id="PS50237">
    <property type="entry name" value="HECT"/>
    <property type="match status" value="1"/>
</dbReference>
<feature type="repeat" description="RCC1" evidence="5">
    <location>
        <begin position="243"/>
        <end position="296"/>
    </location>
</feature>
<keyword evidence="9" id="KW-1185">Reference proteome</keyword>
<protein>
    <recommendedName>
        <fullName evidence="7">HECT domain-containing protein</fullName>
    </recommendedName>
</protein>
<evidence type="ECO:0000313" key="8">
    <source>
        <dbReference type="EMBL" id="KAG2493890.1"/>
    </source>
</evidence>
<feature type="domain" description="HECT" evidence="7">
    <location>
        <begin position="1010"/>
        <end position="1342"/>
    </location>
</feature>
<dbReference type="Proteomes" id="UP000612055">
    <property type="component" value="Unassembled WGS sequence"/>
</dbReference>
<dbReference type="FunFam" id="3.30.2410.10:FF:000003">
    <property type="entry name" value="probable E3 ubiquitin-protein ligase HERC4 isoform X1"/>
    <property type="match status" value="1"/>
</dbReference>
<dbReference type="InterPro" id="IPR035983">
    <property type="entry name" value="Hect_E3_ubiquitin_ligase"/>
</dbReference>
<dbReference type="SUPFAM" id="SSF50985">
    <property type="entry name" value="RCC1/BLIP-II"/>
    <property type="match status" value="2"/>
</dbReference>
<dbReference type="Gene3D" id="3.90.1750.10">
    <property type="entry name" value="Hect, E3 ligase catalytic domains"/>
    <property type="match status" value="1"/>
</dbReference>
<keyword evidence="2" id="KW-0677">Repeat</keyword>
<evidence type="ECO:0000256" key="4">
    <source>
        <dbReference type="PROSITE-ProRule" id="PRU00104"/>
    </source>
</evidence>
<dbReference type="PANTHER" id="PTHR45622:SF60">
    <property type="entry name" value="UBIQUITIN-PROTEIN LIGASE E3A"/>
    <property type="match status" value="1"/>
</dbReference>
<feature type="compositionally biased region" description="Low complexity" evidence="6">
    <location>
        <begin position="625"/>
        <end position="634"/>
    </location>
</feature>
<evidence type="ECO:0000259" key="7">
    <source>
        <dbReference type="PROSITE" id="PS50237"/>
    </source>
</evidence>
<feature type="compositionally biased region" description="Low complexity" evidence="6">
    <location>
        <begin position="20"/>
        <end position="46"/>
    </location>
</feature>
<dbReference type="InterPro" id="IPR058923">
    <property type="entry name" value="RCC1-like_dom"/>
</dbReference>
<feature type="repeat" description="RCC1" evidence="5">
    <location>
        <begin position="64"/>
        <end position="121"/>
    </location>
</feature>
<gene>
    <name evidence="8" type="ORF">HYH03_007827</name>
</gene>
<keyword evidence="3 4" id="KW-0833">Ubl conjugation pathway</keyword>
<dbReference type="OrthoDB" id="8068875at2759"/>
<dbReference type="EMBL" id="JAEHOE010000034">
    <property type="protein sequence ID" value="KAG2493890.1"/>
    <property type="molecule type" value="Genomic_DNA"/>
</dbReference>
<dbReference type="Gene3D" id="2.130.10.30">
    <property type="entry name" value="Regulator of chromosome condensation 1/beta-lactamase-inhibitor protein II"/>
    <property type="match status" value="3"/>
</dbReference>
<feature type="compositionally biased region" description="Low complexity" evidence="6">
    <location>
        <begin position="586"/>
        <end position="617"/>
    </location>
</feature>
<dbReference type="InterPro" id="IPR009091">
    <property type="entry name" value="RCC1/BLIP-II"/>
</dbReference>
<dbReference type="Pfam" id="PF00415">
    <property type="entry name" value="RCC1"/>
    <property type="match status" value="1"/>
</dbReference>
<dbReference type="Gene3D" id="3.30.2160.10">
    <property type="entry name" value="Hect, E3 ligase catalytic domain"/>
    <property type="match status" value="1"/>
</dbReference>
<feature type="region of interest" description="Disordered" evidence="6">
    <location>
        <begin position="690"/>
        <end position="710"/>
    </location>
</feature>
<dbReference type="Pfam" id="PF00632">
    <property type="entry name" value="HECT"/>
    <property type="match status" value="1"/>
</dbReference>
<feature type="region of interest" description="Disordered" evidence="6">
    <location>
        <begin position="586"/>
        <end position="634"/>
    </location>
</feature>
<dbReference type="InterPro" id="IPR000408">
    <property type="entry name" value="Reg_chr_condens"/>
</dbReference>
<dbReference type="SMART" id="SM00119">
    <property type="entry name" value="HECTc"/>
    <property type="match status" value="1"/>
</dbReference>
<feature type="compositionally biased region" description="Gly residues" evidence="6">
    <location>
        <begin position="696"/>
        <end position="705"/>
    </location>
</feature>
<comment type="caution">
    <text evidence="8">The sequence shown here is derived from an EMBL/GenBank/DDBJ whole genome shotgun (WGS) entry which is preliminary data.</text>
</comment>
<accession>A0A835Y165</accession>
<sequence length="1342" mass="136102">MKLEDSAPAAAPPSMKPKDSGPAAAPPRGGSSPAAKAGPGSPAPARASPPPPTPSLSALVRPGVRLVAWGRCDWGQLGLGLGPQASGGVAVPRATPVEALSGKDVVGVAGGPFHSAFVTADGELYTAGCNDNCQLGRKALAGPPAAGAASGGGSGGSSAWLPGHVTALEAYGVAAAGCGATHTMALTEQGLVVAWGGNEFGQTGSGAEGPDQAHPRPVKGMGEQRVVRLAVGSNHALMLTGGGGVFAVGQGSFGALGLGPTALDNRSVPVPIPPLMPLGVLQVAAGETHSAALTADGRLFTWGRGKYGQLGHGDWANRPGPHAVAALRGLRATQVACGDDHTLVITAPGPSAAPAPASASASASRGEGAGGGGGGGGVVYSFGRGTWGATGLGATDNTCRPARVPALANEPVVQVAAGARHSLALTASHVVYGFGNDDFGQLGLGVGRPQSALSASASEATPGSTVHPSPRRVAALPSGRPVLALAAAGDASMVLLQEAPRPGEVVPAGPRPGRRQGAYDMPYVLPDLGRLAAAAATASEDPRALRDLASAIEEVLSSPGYVLALFSAATDNPHQLHGFPYAPTAAASDGGSGPASAKGSSSCSPVATPVAGTPPAASRHDSPARARSGGAAAAGGPAHLIPHGMDAGAIQVCFEALMRLYKPEVVAAMGNSLVRLLDAVLTAIPPPPGAAQAGARNGGSAGGAADGTSATSTTGGLLWADTMHASSSSSGGGAGSSGGAVGVVSAAALAPVLRVLFVVWQCPLLAGAGSGVSVGQSLSYRLITATLKLPHDAQTLLSDWLASLPPEVFGGRVVRPLQTALGALAEAEAAAVEAAGALAGGPGAWAAREQEAAARSGTLGAARVLAALHEANERVGAGWAGCPLPYTEFHNAAASQAANLKAEYILWLQAGHGKKLVSPARKAARDPGALLRPEEPLVSLCQVPFLLTPDAKSRILQGEANIQKEAEMSASAQEALMQGLHPGHALFLDIHVRRGPHLLADAAQQLAGRPPHHLKRPLRVSFVSQGVTEEGVDQGGVSREFFQLLTAEIFNPQYGLFTYSDETRTYWFNVAALPDSAPEYRLVGALLGLAIYNGVILDVHLPQVVYKKLLREAVGLGDLAEAFPTLGRSLQAVLDMDPGAVEDALCRSFEVEYDYFGERRTVPLIPNGSSTPVTGANVGRYVSRLVEWTLGEGVEAQFDAFASGFYQVCGGPALSLFRHEELELLVCGLPHLDFGALQANARYEGGYHARHPTVLAFWQVLSELDLDAKRRLLAFSTGCDRAPVAGLGALVFTLQRSGPDTDRLPTAHTCFNTLMLPEYASRAKLKAKLLLAIDNAQGFGLK</sequence>
<proteinExistence type="predicted"/>
<feature type="region of interest" description="Disordered" evidence="6">
    <location>
        <begin position="348"/>
        <end position="373"/>
    </location>
</feature>
<dbReference type="Gene3D" id="3.30.2410.10">
    <property type="entry name" value="Hect, E3 ligase catalytic domain"/>
    <property type="match status" value="1"/>
</dbReference>
<evidence type="ECO:0000313" key="9">
    <source>
        <dbReference type="Proteomes" id="UP000612055"/>
    </source>
</evidence>
<evidence type="ECO:0000256" key="1">
    <source>
        <dbReference type="ARBA" id="ARBA00022679"/>
    </source>
</evidence>
<evidence type="ECO:0000256" key="5">
    <source>
        <dbReference type="PROSITE-ProRule" id="PRU00235"/>
    </source>
</evidence>
<dbReference type="PROSITE" id="PS00626">
    <property type="entry name" value="RCC1_2"/>
    <property type="match status" value="3"/>
</dbReference>
<feature type="repeat" description="RCC1" evidence="5">
    <location>
        <begin position="377"/>
        <end position="428"/>
    </location>
</feature>
<dbReference type="PRINTS" id="PR00633">
    <property type="entry name" value="RCCNDNSATION"/>
</dbReference>
<dbReference type="InterPro" id="IPR000569">
    <property type="entry name" value="HECT_dom"/>
</dbReference>